<accession>A0A0N4UE20</accession>
<evidence type="ECO:0000313" key="4">
    <source>
        <dbReference type="WBParaSite" id="DME_0000560001-mRNA-1"/>
    </source>
</evidence>
<sequence length="99" mass="10851">MSIRCTNEDGKKFPLMTAAVTFNGILVAAFQDNNSSALCIYDMARIEQSSANELSEIDEILGETRIIKKLVDTKASITATQQIIESKQSIVLDSPSRLV</sequence>
<evidence type="ECO:0000313" key="3">
    <source>
        <dbReference type="Proteomes" id="UP000274756"/>
    </source>
</evidence>
<dbReference type="EMBL" id="UYYG01000006">
    <property type="protein sequence ID" value="VDN50672.1"/>
    <property type="molecule type" value="Genomic_DNA"/>
</dbReference>
<dbReference type="InterPro" id="IPR036352">
    <property type="entry name" value="Semap_dom_sf"/>
</dbReference>
<name>A0A0N4UE20_DRAME</name>
<dbReference type="Proteomes" id="UP000038040">
    <property type="component" value="Unplaced"/>
</dbReference>
<dbReference type="AlphaFoldDB" id="A0A0N4UE20"/>
<protein>
    <submittedName>
        <fullName evidence="4">WD_REPEATS_REGION domain-containing protein</fullName>
    </submittedName>
</protein>
<evidence type="ECO:0000313" key="1">
    <source>
        <dbReference type="EMBL" id="VDN50672.1"/>
    </source>
</evidence>
<organism evidence="2 4">
    <name type="scientific">Dracunculus medinensis</name>
    <name type="common">Guinea worm</name>
    <dbReference type="NCBI Taxonomy" id="318479"/>
    <lineage>
        <taxon>Eukaryota</taxon>
        <taxon>Metazoa</taxon>
        <taxon>Ecdysozoa</taxon>
        <taxon>Nematoda</taxon>
        <taxon>Chromadorea</taxon>
        <taxon>Rhabditida</taxon>
        <taxon>Spirurina</taxon>
        <taxon>Dracunculoidea</taxon>
        <taxon>Dracunculidae</taxon>
        <taxon>Dracunculus</taxon>
    </lineage>
</organism>
<reference evidence="4" key="1">
    <citation type="submission" date="2017-02" db="UniProtKB">
        <authorList>
            <consortium name="WormBaseParasite"/>
        </authorList>
    </citation>
    <scope>IDENTIFICATION</scope>
</reference>
<dbReference type="SUPFAM" id="SSF101912">
    <property type="entry name" value="Sema domain"/>
    <property type="match status" value="1"/>
</dbReference>
<reference evidence="1 3" key="2">
    <citation type="submission" date="2018-11" db="EMBL/GenBank/DDBJ databases">
        <authorList>
            <consortium name="Pathogen Informatics"/>
        </authorList>
    </citation>
    <scope>NUCLEOTIDE SEQUENCE [LARGE SCALE GENOMIC DNA]</scope>
</reference>
<gene>
    <name evidence="1" type="ORF">DME_LOCUS645</name>
</gene>
<keyword evidence="3" id="KW-1185">Reference proteome</keyword>
<dbReference type="Proteomes" id="UP000274756">
    <property type="component" value="Unassembled WGS sequence"/>
</dbReference>
<evidence type="ECO:0000313" key="2">
    <source>
        <dbReference type="Proteomes" id="UP000038040"/>
    </source>
</evidence>
<proteinExistence type="predicted"/>
<dbReference type="WBParaSite" id="DME_0000560001-mRNA-1">
    <property type="protein sequence ID" value="DME_0000560001-mRNA-1"/>
    <property type="gene ID" value="DME_0000560001"/>
</dbReference>